<feature type="domain" description="RING-type" evidence="9">
    <location>
        <begin position="88"/>
        <end position="130"/>
    </location>
</feature>
<reference evidence="10" key="2">
    <citation type="submission" date="2021-12" db="EMBL/GenBank/DDBJ databases">
        <title>Resequencing data analysis of finger millet.</title>
        <authorList>
            <person name="Hatakeyama M."/>
            <person name="Aluri S."/>
            <person name="Balachadran M.T."/>
            <person name="Sivarajan S.R."/>
            <person name="Poveda L."/>
            <person name="Shimizu-Inatsugi R."/>
            <person name="Schlapbach R."/>
            <person name="Sreeman S.M."/>
            <person name="Shimizu K.K."/>
        </authorList>
    </citation>
    <scope>NUCLEOTIDE SEQUENCE</scope>
</reference>
<dbReference type="InterPro" id="IPR053238">
    <property type="entry name" value="RING-H2_zinc_finger"/>
</dbReference>
<dbReference type="PROSITE" id="PS50089">
    <property type="entry name" value="ZF_RING_2"/>
    <property type="match status" value="1"/>
</dbReference>
<dbReference type="SUPFAM" id="SSF57850">
    <property type="entry name" value="RING/U-box"/>
    <property type="match status" value="1"/>
</dbReference>
<dbReference type="PANTHER" id="PTHR14155">
    <property type="entry name" value="RING FINGER DOMAIN-CONTAINING"/>
    <property type="match status" value="1"/>
</dbReference>
<keyword evidence="5" id="KW-0862">Zinc</keyword>
<dbReference type="GO" id="GO:0008270">
    <property type="term" value="F:zinc ion binding"/>
    <property type="evidence" value="ECO:0007669"/>
    <property type="project" value="UniProtKB-KW"/>
</dbReference>
<dbReference type="GO" id="GO:0061630">
    <property type="term" value="F:ubiquitin protein ligase activity"/>
    <property type="evidence" value="ECO:0007669"/>
    <property type="project" value="UniProtKB-EC"/>
</dbReference>
<comment type="similarity">
    <text evidence="6">Belongs to the RING-type zinc finger family. ATL subfamily.</text>
</comment>
<proteinExistence type="inferred from homology"/>
<dbReference type="SMART" id="SM00184">
    <property type="entry name" value="RING"/>
    <property type="match status" value="1"/>
</dbReference>
<evidence type="ECO:0000256" key="7">
    <source>
        <dbReference type="PROSITE-ProRule" id="PRU00175"/>
    </source>
</evidence>
<dbReference type="Gene3D" id="3.30.40.10">
    <property type="entry name" value="Zinc/RING finger domain, C3HC4 (zinc finger)"/>
    <property type="match status" value="1"/>
</dbReference>
<dbReference type="Proteomes" id="UP001054889">
    <property type="component" value="Unassembled WGS sequence"/>
</dbReference>
<evidence type="ECO:0000256" key="1">
    <source>
        <dbReference type="ARBA" id="ARBA00000900"/>
    </source>
</evidence>
<keyword evidence="4 7" id="KW-0863">Zinc-finger</keyword>
<protein>
    <recommendedName>
        <fullName evidence="2">RING-type E3 ubiquitin transferase</fullName>
        <ecNumber evidence="2">2.3.2.27</ecNumber>
    </recommendedName>
</protein>
<keyword evidence="8" id="KW-0472">Membrane</keyword>
<dbReference type="EMBL" id="BQKI01000008">
    <property type="protein sequence ID" value="GJN00113.1"/>
    <property type="molecule type" value="Genomic_DNA"/>
</dbReference>
<dbReference type="PANTHER" id="PTHR14155:SF499">
    <property type="entry name" value="RING-TYPE DOMAIN-CONTAINING PROTEIN"/>
    <property type="match status" value="1"/>
</dbReference>
<evidence type="ECO:0000256" key="4">
    <source>
        <dbReference type="ARBA" id="ARBA00022771"/>
    </source>
</evidence>
<keyword evidence="3" id="KW-0479">Metal-binding</keyword>
<comment type="caution">
    <text evidence="10">The sequence shown here is derived from an EMBL/GenBank/DDBJ whole genome shotgun (WGS) entry which is preliminary data.</text>
</comment>
<name>A0AAV5CQ14_ELECO</name>
<gene>
    <name evidence="10" type="primary">ga17274</name>
    <name evidence="10" type="ORF">PR202_ga17274</name>
</gene>
<feature type="transmembrane region" description="Helical" evidence="8">
    <location>
        <begin position="7"/>
        <end position="23"/>
    </location>
</feature>
<evidence type="ECO:0000256" key="2">
    <source>
        <dbReference type="ARBA" id="ARBA00012483"/>
    </source>
</evidence>
<evidence type="ECO:0000313" key="10">
    <source>
        <dbReference type="EMBL" id="GJN00113.1"/>
    </source>
</evidence>
<evidence type="ECO:0000259" key="9">
    <source>
        <dbReference type="PROSITE" id="PS50089"/>
    </source>
</evidence>
<keyword evidence="8" id="KW-0812">Transmembrane</keyword>
<sequence>MSGYGELAGWLIFAVGMLVYLALCCKCTKSEEVVERERAAVALAAHEALASRRAAALLSVEQAARPPLQVELPYFPYAGRRGGSAPECAICLEPLRQGQLCSEVPVCRHAFHKDCLGLWAKSKGSCPLCRAKITLLGSVRSDQPTLSQEIEESCLVPGAFDVFLYHDDHCFFPSWPADDDYYEVEEELRSPVVLPCFPYAPARDVHAPSASQRALARAAEQRGAGIRVWARKTKAASSVQRQDHAGDAAAANG</sequence>
<keyword evidence="11" id="KW-1185">Reference proteome</keyword>
<accession>A0AAV5CQ14</accession>
<dbReference type="EC" id="2.3.2.27" evidence="2"/>
<keyword evidence="8" id="KW-1133">Transmembrane helix</keyword>
<evidence type="ECO:0000256" key="8">
    <source>
        <dbReference type="SAM" id="Phobius"/>
    </source>
</evidence>
<dbReference type="Pfam" id="PF13639">
    <property type="entry name" value="zf-RING_2"/>
    <property type="match status" value="1"/>
</dbReference>
<organism evidence="10 11">
    <name type="scientific">Eleusine coracana subsp. coracana</name>
    <dbReference type="NCBI Taxonomy" id="191504"/>
    <lineage>
        <taxon>Eukaryota</taxon>
        <taxon>Viridiplantae</taxon>
        <taxon>Streptophyta</taxon>
        <taxon>Embryophyta</taxon>
        <taxon>Tracheophyta</taxon>
        <taxon>Spermatophyta</taxon>
        <taxon>Magnoliopsida</taxon>
        <taxon>Liliopsida</taxon>
        <taxon>Poales</taxon>
        <taxon>Poaceae</taxon>
        <taxon>PACMAD clade</taxon>
        <taxon>Chloridoideae</taxon>
        <taxon>Cynodonteae</taxon>
        <taxon>Eleusininae</taxon>
        <taxon>Eleusine</taxon>
    </lineage>
</organism>
<dbReference type="AlphaFoldDB" id="A0AAV5CQ14"/>
<dbReference type="InterPro" id="IPR013083">
    <property type="entry name" value="Znf_RING/FYVE/PHD"/>
</dbReference>
<evidence type="ECO:0000313" key="11">
    <source>
        <dbReference type="Proteomes" id="UP001054889"/>
    </source>
</evidence>
<evidence type="ECO:0000256" key="3">
    <source>
        <dbReference type="ARBA" id="ARBA00022723"/>
    </source>
</evidence>
<comment type="catalytic activity">
    <reaction evidence="1">
        <text>S-ubiquitinyl-[E2 ubiquitin-conjugating enzyme]-L-cysteine + [acceptor protein]-L-lysine = [E2 ubiquitin-conjugating enzyme]-L-cysteine + N(6)-ubiquitinyl-[acceptor protein]-L-lysine.</text>
        <dbReference type="EC" id="2.3.2.27"/>
    </reaction>
</comment>
<evidence type="ECO:0000256" key="5">
    <source>
        <dbReference type="ARBA" id="ARBA00022833"/>
    </source>
</evidence>
<dbReference type="InterPro" id="IPR001841">
    <property type="entry name" value="Znf_RING"/>
</dbReference>
<evidence type="ECO:0000256" key="6">
    <source>
        <dbReference type="ARBA" id="ARBA00024209"/>
    </source>
</evidence>
<reference evidence="10" key="1">
    <citation type="journal article" date="2018" name="DNA Res.">
        <title>Multiple hybrid de novo genome assembly of finger millet, an orphan allotetraploid crop.</title>
        <authorList>
            <person name="Hatakeyama M."/>
            <person name="Aluri S."/>
            <person name="Balachadran M.T."/>
            <person name="Sivarajan S.R."/>
            <person name="Patrignani A."/>
            <person name="Gruter S."/>
            <person name="Poveda L."/>
            <person name="Shimizu-Inatsugi R."/>
            <person name="Baeten J."/>
            <person name="Francoijs K.J."/>
            <person name="Nataraja K.N."/>
            <person name="Reddy Y.A.N."/>
            <person name="Phadnis S."/>
            <person name="Ravikumar R.L."/>
            <person name="Schlapbach R."/>
            <person name="Sreeman S.M."/>
            <person name="Shimizu K.K."/>
        </authorList>
    </citation>
    <scope>NUCLEOTIDE SEQUENCE</scope>
</reference>